<organism evidence="1">
    <name type="scientific">Anguilla anguilla</name>
    <name type="common">European freshwater eel</name>
    <name type="synonym">Muraena anguilla</name>
    <dbReference type="NCBI Taxonomy" id="7936"/>
    <lineage>
        <taxon>Eukaryota</taxon>
        <taxon>Metazoa</taxon>
        <taxon>Chordata</taxon>
        <taxon>Craniata</taxon>
        <taxon>Vertebrata</taxon>
        <taxon>Euteleostomi</taxon>
        <taxon>Actinopterygii</taxon>
        <taxon>Neopterygii</taxon>
        <taxon>Teleostei</taxon>
        <taxon>Anguilliformes</taxon>
        <taxon>Anguillidae</taxon>
        <taxon>Anguilla</taxon>
    </lineage>
</organism>
<dbReference type="AlphaFoldDB" id="A0A0E9UYL0"/>
<dbReference type="EMBL" id="GBXM01037613">
    <property type="protein sequence ID" value="JAH70964.1"/>
    <property type="molecule type" value="Transcribed_RNA"/>
</dbReference>
<accession>A0A0E9UYL0</accession>
<reference evidence="1" key="2">
    <citation type="journal article" date="2015" name="Fish Shellfish Immunol.">
        <title>Early steps in the European eel (Anguilla anguilla)-Vibrio vulnificus interaction in the gills: Role of the RtxA13 toxin.</title>
        <authorList>
            <person name="Callol A."/>
            <person name="Pajuelo D."/>
            <person name="Ebbesson L."/>
            <person name="Teles M."/>
            <person name="MacKenzie S."/>
            <person name="Amaro C."/>
        </authorList>
    </citation>
    <scope>NUCLEOTIDE SEQUENCE</scope>
</reference>
<reference evidence="1" key="1">
    <citation type="submission" date="2014-11" db="EMBL/GenBank/DDBJ databases">
        <authorList>
            <person name="Amaro Gonzalez C."/>
        </authorList>
    </citation>
    <scope>NUCLEOTIDE SEQUENCE</scope>
</reference>
<sequence length="64" mass="7588">MNNILYKTKPNVMYNLIYKTDQPKPSEITCKTRCGQEGPYLFLAFIPTSGLYYLIKPNFFIWIF</sequence>
<name>A0A0E9UYL0_ANGAN</name>
<protein>
    <submittedName>
        <fullName evidence="1">Uncharacterized protein</fullName>
    </submittedName>
</protein>
<proteinExistence type="predicted"/>
<evidence type="ECO:0000313" key="1">
    <source>
        <dbReference type="EMBL" id="JAH70964.1"/>
    </source>
</evidence>